<sequence length="196" mass="21266">MKKIVFLLSISLLVTGCGAKESTSSHTANATSPSSPAPTDHVQAASPQAGEQAAQQTAEEPQAVDAPDVAGDAKADTFHVENIVSGYEELIVGAINQQDFSYVQDFLLPDSPVYQEQQTLIEEAGKKGISVKLVDSRIGEIKESDQPNEYLVEVVTKLEITKGNDLKTKEIKKVYTVLSKDDQLYIKEIKADQSLE</sequence>
<proteinExistence type="predicted"/>
<dbReference type="EMBL" id="CP066308">
    <property type="protein sequence ID" value="QQE75771.1"/>
    <property type="molecule type" value="Genomic_DNA"/>
</dbReference>
<gene>
    <name evidence="4" type="ORF">JD108_07825</name>
    <name evidence="5" type="ORF">KDJ56_07505</name>
</gene>
<name>A0A7T5ENF3_9BACL</name>
<dbReference type="RefSeq" id="WP_198829285.1">
    <property type="nucleotide sequence ID" value="NZ_CP066308.1"/>
</dbReference>
<organism evidence="4 6">
    <name type="scientific">Brevibacillus composti</name>
    <dbReference type="NCBI Taxonomy" id="2796470"/>
    <lineage>
        <taxon>Bacteria</taxon>
        <taxon>Bacillati</taxon>
        <taxon>Bacillota</taxon>
        <taxon>Bacilli</taxon>
        <taxon>Bacillales</taxon>
        <taxon>Paenibacillaceae</taxon>
        <taxon>Brevibacillus</taxon>
    </lineage>
</organism>
<evidence type="ECO:0000313" key="6">
    <source>
        <dbReference type="Proteomes" id="UP000595847"/>
    </source>
</evidence>
<dbReference type="Proteomes" id="UP000595847">
    <property type="component" value="Chromosome"/>
</dbReference>
<reference evidence="5" key="2">
    <citation type="submission" date="2021-04" db="EMBL/GenBank/DDBJ databases">
        <title>Brevibacillus composti FJAT-54423, complete genome.</title>
        <authorList>
            <person name="Tang R."/>
        </authorList>
    </citation>
    <scope>NUCLEOTIDE SEQUENCE</scope>
    <source>
        <strain evidence="5">FJAT-54424</strain>
    </source>
</reference>
<evidence type="ECO:0000256" key="2">
    <source>
        <dbReference type="SAM" id="SignalP"/>
    </source>
</evidence>
<keyword evidence="2" id="KW-0732">Signal</keyword>
<dbReference type="Proteomes" id="UP000677234">
    <property type="component" value="Chromosome"/>
</dbReference>
<evidence type="ECO:0000259" key="3">
    <source>
        <dbReference type="Pfam" id="PF22819"/>
    </source>
</evidence>
<feature type="compositionally biased region" description="Low complexity" evidence="1">
    <location>
        <begin position="48"/>
        <end position="63"/>
    </location>
</feature>
<feature type="signal peptide" evidence="2">
    <location>
        <begin position="1"/>
        <end position="19"/>
    </location>
</feature>
<feature type="compositionally biased region" description="Polar residues" evidence="1">
    <location>
        <begin position="21"/>
        <end position="34"/>
    </location>
</feature>
<evidence type="ECO:0000256" key="1">
    <source>
        <dbReference type="SAM" id="MobiDB-lite"/>
    </source>
</evidence>
<feature type="chain" id="PRO_5039115520" description="TcaA protein NTF2-like domain-containing protein" evidence="2">
    <location>
        <begin position="20"/>
        <end position="196"/>
    </location>
</feature>
<feature type="region of interest" description="Disordered" evidence="1">
    <location>
        <begin position="21"/>
        <end position="65"/>
    </location>
</feature>
<keyword evidence="7" id="KW-1185">Reference proteome</keyword>
<dbReference type="AlphaFoldDB" id="A0A7T5ENF3"/>
<dbReference type="InterPro" id="IPR054528">
    <property type="entry name" value="TcaA_5th"/>
</dbReference>
<dbReference type="EMBL" id="CP073708">
    <property type="protein sequence ID" value="QUO42797.1"/>
    <property type="molecule type" value="Genomic_DNA"/>
</dbReference>
<evidence type="ECO:0000313" key="4">
    <source>
        <dbReference type="EMBL" id="QQE75771.1"/>
    </source>
</evidence>
<dbReference type="Pfam" id="PF22819">
    <property type="entry name" value="TcaA_5th"/>
    <property type="match status" value="1"/>
</dbReference>
<reference evidence="4 6" key="1">
    <citation type="submission" date="2020-12" db="EMBL/GenBank/DDBJ databases">
        <title>strain FJAT-54423T represents a novel species of the genus Brevibacillus.</title>
        <authorList>
            <person name="Tang R."/>
        </authorList>
    </citation>
    <scope>NUCLEOTIDE SEQUENCE [LARGE SCALE GENOMIC DNA]</scope>
    <source>
        <strain evidence="4 6">FJAT-54423</strain>
    </source>
</reference>
<feature type="domain" description="TcaA protein NTF2-like" evidence="3">
    <location>
        <begin position="80"/>
        <end position="189"/>
    </location>
</feature>
<accession>A0A7T5ENF3</accession>
<evidence type="ECO:0000313" key="5">
    <source>
        <dbReference type="EMBL" id="QUO42797.1"/>
    </source>
</evidence>
<dbReference type="PROSITE" id="PS51257">
    <property type="entry name" value="PROKAR_LIPOPROTEIN"/>
    <property type="match status" value="1"/>
</dbReference>
<protein>
    <recommendedName>
        <fullName evidence="3">TcaA protein NTF2-like domain-containing protein</fullName>
    </recommendedName>
</protein>
<dbReference type="KEGG" id="bcop:JD108_07825"/>
<evidence type="ECO:0000313" key="7">
    <source>
        <dbReference type="Proteomes" id="UP000677234"/>
    </source>
</evidence>